<evidence type="ECO:0000256" key="4">
    <source>
        <dbReference type="SAM" id="Phobius"/>
    </source>
</evidence>
<dbReference type="PANTHER" id="PTHR31134:SF1">
    <property type="entry name" value="TRANSMEMBRANE PROTEIN 128"/>
    <property type="match status" value="1"/>
</dbReference>
<evidence type="ECO:0000256" key="3">
    <source>
        <dbReference type="ARBA" id="ARBA00023136"/>
    </source>
</evidence>
<name>A0ABQ9XS37_9EUKA</name>
<dbReference type="Gene3D" id="1.20.1560.10">
    <property type="entry name" value="ABC transporter type 1, transmembrane domain"/>
    <property type="match status" value="1"/>
</dbReference>
<gene>
    <name evidence="5" type="ORF">BLNAU_11956</name>
</gene>
<proteinExistence type="predicted"/>
<dbReference type="Proteomes" id="UP001281761">
    <property type="component" value="Unassembled WGS sequence"/>
</dbReference>
<evidence type="ECO:0000256" key="1">
    <source>
        <dbReference type="ARBA" id="ARBA00022692"/>
    </source>
</evidence>
<evidence type="ECO:0000256" key="2">
    <source>
        <dbReference type="ARBA" id="ARBA00022989"/>
    </source>
</evidence>
<dbReference type="PANTHER" id="PTHR31134">
    <property type="entry name" value="TRANSMEMBRANE PROTEIN 128"/>
    <property type="match status" value="1"/>
</dbReference>
<keyword evidence="2 4" id="KW-1133">Transmembrane helix</keyword>
<feature type="transmembrane region" description="Helical" evidence="4">
    <location>
        <begin position="93"/>
        <end position="110"/>
    </location>
</feature>
<accession>A0ABQ9XS37</accession>
<dbReference type="InterPro" id="IPR033579">
    <property type="entry name" value="TMEM128"/>
</dbReference>
<keyword evidence="3 4" id="KW-0472">Membrane</keyword>
<feature type="transmembrane region" description="Helical" evidence="4">
    <location>
        <begin position="131"/>
        <end position="151"/>
    </location>
</feature>
<feature type="transmembrane region" description="Helical" evidence="4">
    <location>
        <begin position="250"/>
        <end position="272"/>
    </location>
</feature>
<dbReference type="EMBL" id="JARBJD010000095">
    <property type="protein sequence ID" value="KAK2953170.1"/>
    <property type="molecule type" value="Genomic_DNA"/>
</dbReference>
<feature type="transmembrane region" description="Helical" evidence="4">
    <location>
        <begin position="473"/>
        <end position="496"/>
    </location>
</feature>
<organism evidence="5 6">
    <name type="scientific">Blattamonas nauphoetae</name>
    <dbReference type="NCBI Taxonomy" id="2049346"/>
    <lineage>
        <taxon>Eukaryota</taxon>
        <taxon>Metamonada</taxon>
        <taxon>Preaxostyla</taxon>
        <taxon>Oxymonadida</taxon>
        <taxon>Blattamonas</taxon>
    </lineage>
</organism>
<keyword evidence="6" id="KW-1185">Reference proteome</keyword>
<feature type="transmembrane region" description="Helical" evidence="4">
    <location>
        <begin position="157"/>
        <end position="176"/>
    </location>
</feature>
<evidence type="ECO:0000313" key="5">
    <source>
        <dbReference type="EMBL" id="KAK2953170.1"/>
    </source>
</evidence>
<keyword evidence="1 4" id="KW-0812">Transmembrane</keyword>
<comment type="caution">
    <text evidence="5">The sequence shown here is derived from an EMBL/GenBank/DDBJ whole genome shotgun (WGS) entry which is preliminary data.</text>
</comment>
<dbReference type="Pfam" id="PF20479">
    <property type="entry name" value="TMEM128"/>
    <property type="match status" value="1"/>
</dbReference>
<protein>
    <submittedName>
        <fullName evidence="5">Uncharacterized protein</fullName>
    </submittedName>
</protein>
<feature type="transmembrane region" description="Helical" evidence="4">
    <location>
        <begin position="56"/>
        <end position="73"/>
    </location>
</feature>
<evidence type="ECO:0000313" key="6">
    <source>
        <dbReference type="Proteomes" id="UP001281761"/>
    </source>
</evidence>
<reference evidence="5 6" key="1">
    <citation type="journal article" date="2022" name="bioRxiv">
        <title>Genomics of Preaxostyla Flagellates Illuminates Evolutionary Transitions and the Path Towards Mitochondrial Loss.</title>
        <authorList>
            <person name="Novak L.V.F."/>
            <person name="Treitli S.C."/>
            <person name="Pyrih J."/>
            <person name="Halakuc P."/>
            <person name="Pipaliya S.V."/>
            <person name="Vacek V."/>
            <person name="Brzon O."/>
            <person name="Soukal P."/>
            <person name="Eme L."/>
            <person name="Dacks J.B."/>
            <person name="Karnkowska A."/>
            <person name="Elias M."/>
            <person name="Hampl V."/>
        </authorList>
    </citation>
    <scope>NUCLEOTIDE SEQUENCE [LARGE SCALE GENOMIC DNA]</scope>
    <source>
        <strain evidence="5">NAU3</strain>
        <tissue evidence="5">Gut</tissue>
    </source>
</reference>
<sequence length="548" mass="62406">MADQEALIGIPNSEREAHRLRMRKIVEEVTKSIPHHTDPETGEIVYETKKKKNGPWGCRIFAILMLVALFFILKYTPYIAIVTDEEKTHKIPMRIGQLGLSIFVIAELYIQFREKKTFKDTDDLMEKYYPIIVFATITGLVTIVSYIIALWPAFSGFSILIVFGFVILIIACTFLLPRKAKETTEEGQTNQDITDLLLNVNREFRTLISGALSFFLSSSFLHSYKLIEGKMANDNRDWWKPTKKTLRRTSLCWVVLGLILIVSLVLSFGFIFRRPLNEENIFAYWPFPLLFSVRGSYKPSITTDDCIIYGSREDFSTKLVNLTANKPLPAQLETRGSNFSYCGSMHFRSGHTFMVTTPELTESTSFTLKYFNGTIREFDGEKGKPLNFSFSIPDASQKLEICAVNLTEEQIASRKKEDLIFTIDIPYEGLTSETLSTLRQCGKPSCTGDLYYYAYAPDNRDFCLFYFAERVPISIVLLLGIAPFAVAVLLSCIFSFKTTVGCMAYPCYSRMGSNRGEFVRLAAFEEPDFDGTLQMSEIQDEDLPLDHV</sequence>
<dbReference type="InterPro" id="IPR036640">
    <property type="entry name" value="ABC1_TM_sf"/>
</dbReference>